<feature type="transmembrane region" description="Helical" evidence="6">
    <location>
        <begin position="413"/>
        <end position="432"/>
    </location>
</feature>
<dbReference type="AlphaFoldDB" id="A0AAW2PW27"/>
<dbReference type="EMBL" id="JACGWK010000004">
    <property type="protein sequence ID" value="KAL0359707.1"/>
    <property type="molecule type" value="Genomic_DNA"/>
</dbReference>
<keyword evidence="3 6" id="KW-0812">Transmembrane</keyword>
<dbReference type="InterPro" id="IPR002528">
    <property type="entry name" value="MATE_fam"/>
</dbReference>
<gene>
    <name evidence="7" type="ORF">Sangu_0820100</name>
</gene>
<keyword evidence="5 6" id="KW-0472">Membrane</keyword>
<feature type="transmembrane region" description="Helical" evidence="6">
    <location>
        <begin position="302"/>
        <end position="326"/>
    </location>
</feature>
<feature type="transmembrane region" description="Helical" evidence="6">
    <location>
        <begin position="181"/>
        <end position="200"/>
    </location>
</feature>
<feature type="transmembrane region" description="Helical" evidence="6">
    <location>
        <begin position="66"/>
        <end position="94"/>
    </location>
</feature>
<feature type="transmembrane region" description="Helical" evidence="6">
    <location>
        <begin position="256"/>
        <end position="277"/>
    </location>
</feature>
<feature type="transmembrane region" description="Helical" evidence="6">
    <location>
        <begin position="338"/>
        <end position="360"/>
    </location>
</feature>
<evidence type="ECO:0000256" key="3">
    <source>
        <dbReference type="ARBA" id="ARBA00022692"/>
    </source>
</evidence>
<feature type="transmembrane region" description="Helical" evidence="6">
    <location>
        <begin position="482"/>
        <end position="501"/>
    </location>
</feature>
<comment type="caution">
    <text evidence="7">The sequence shown here is derived from an EMBL/GenBank/DDBJ whole genome shotgun (WGS) entry which is preliminary data.</text>
</comment>
<dbReference type="GO" id="GO:0042910">
    <property type="term" value="F:xenobiotic transmembrane transporter activity"/>
    <property type="evidence" value="ECO:0007669"/>
    <property type="project" value="InterPro"/>
</dbReference>
<keyword evidence="4 6" id="KW-1133">Transmembrane helix</keyword>
<dbReference type="GO" id="GO:1990961">
    <property type="term" value="P:xenobiotic detoxification by transmembrane export across the plasma membrane"/>
    <property type="evidence" value="ECO:0007669"/>
    <property type="project" value="InterPro"/>
</dbReference>
<feature type="transmembrane region" description="Helical" evidence="6">
    <location>
        <begin position="212"/>
        <end position="235"/>
    </location>
</feature>
<dbReference type="PANTHER" id="PTHR11206">
    <property type="entry name" value="MULTIDRUG RESISTANCE PROTEIN"/>
    <property type="match status" value="1"/>
</dbReference>
<evidence type="ECO:0000256" key="4">
    <source>
        <dbReference type="ARBA" id="ARBA00022989"/>
    </source>
</evidence>
<evidence type="ECO:0000256" key="6">
    <source>
        <dbReference type="RuleBase" id="RU004914"/>
    </source>
</evidence>
<feature type="transmembrane region" description="Helical" evidence="6">
    <location>
        <begin position="148"/>
        <end position="169"/>
    </location>
</feature>
<dbReference type="GO" id="GO:0016020">
    <property type="term" value="C:membrane"/>
    <property type="evidence" value="ECO:0007669"/>
    <property type="project" value="UniProtKB-SubCell"/>
</dbReference>
<feature type="transmembrane region" description="Helical" evidence="6">
    <location>
        <begin position="380"/>
        <end position="401"/>
    </location>
</feature>
<name>A0AAW2PW27_9LAMI</name>
<dbReference type="InterPro" id="IPR045069">
    <property type="entry name" value="MATE_euk"/>
</dbReference>
<feature type="transmembrane region" description="Helical" evidence="6">
    <location>
        <begin position="33"/>
        <end position="54"/>
    </location>
</feature>
<comment type="similarity">
    <text evidence="2 6">Belongs to the multi antimicrobial extrusion (MATE) (TC 2.A.66.1) family.</text>
</comment>
<comment type="subcellular location">
    <subcellularLocation>
        <location evidence="1">Membrane</location>
        <topology evidence="1">Multi-pass membrane protein</topology>
    </subcellularLocation>
</comment>
<dbReference type="CDD" id="cd13132">
    <property type="entry name" value="MATE_eukaryotic"/>
    <property type="match status" value="1"/>
</dbReference>
<organism evidence="7">
    <name type="scientific">Sesamum angustifolium</name>
    <dbReference type="NCBI Taxonomy" id="2727405"/>
    <lineage>
        <taxon>Eukaryota</taxon>
        <taxon>Viridiplantae</taxon>
        <taxon>Streptophyta</taxon>
        <taxon>Embryophyta</taxon>
        <taxon>Tracheophyta</taxon>
        <taxon>Spermatophyta</taxon>
        <taxon>Magnoliopsida</taxon>
        <taxon>eudicotyledons</taxon>
        <taxon>Gunneridae</taxon>
        <taxon>Pentapetalae</taxon>
        <taxon>asterids</taxon>
        <taxon>lamiids</taxon>
        <taxon>Lamiales</taxon>
        <taxon>Pedaliaceae</taxon>
        <taxon>Sesamum</taxon>
    </lineage>
</organism>
<feature type="transmembrane region" description="Helical" evidence="6">
    <location>
        <begin position="115"/>
        <end position="136"/>
    </location>
</feature>
<evidence type="ECO:0000256" key="5">
    <source>
        <dbReference type="ARBA" id="ARBA00023136"/>
    </source>
</evidence>
<accession>A0AAW2PW27</accession>
<dbReference type="Pfam" id="PF01554">
    <property type="entry name" value="MatE"/>
    <property type="match status" value="2"/>
</dbReference>
<proteinExistence type="inferred from homology"/>
<dbReference type="GO" id="GO:0015297">
    <property type="term" value="F:antiporter activity"/>
    <property type="evidence" value="ECO:0007669"/>
    <property type="project" value="InterPro"/>
</dbReference>
<evidence type="ECO:0000256" key="1">
    <source>
        <dbReference type="ARBA" id="ARBA00004141"/>
    </source>
</evidence>
<feature type="transmembrane region" description="Helical" evidence="6">
    <location>
        <begin position="452"/>
        <end position="475"/>
    </location>
</feature>
<protein>
    <recommendedName>
        <fullName evidence="6">Protein DETOXIFICATION</fullName>
    </recommendedName>
    <alternativeName>
        <fullName evidence="6">Multidrug and toxic compound extrusion protein</fullName>
    </alternativeName>
</protein>
<evidence type="ECO:0000256" key="2">
    <source>
        <dbReference type="ARBA" id="ARBA00010199"/>
    </source>
</evidence>
<sequence length="533" mass="58752">MEGDGTEKLLRTAEDEIEEQNFKRRIWVENKKMWVVAGPAMFTRFSTFGINVISQAFVGHIGSTELAAYALVFTLLTRFANGLLLGVASGLETLCGQAYGARQYHMLGIYLQRSWIVLIVTTTLLVPVYIFAAPILKALGQDEVIADVAGNIALWFIPVIYSFIPSFSCQIYLQAQSKNMIITYLAAFSLSIHIFLSWLLTIKYKFGLKGALISTILAYWLPNVGQLIFVISGGCQETWRGFTTLAFKDLWPVVKLSLSSGAMLCLELWYNAVLILLTGNLKNSEVELDALSICLNINGWEMMISLGFLAAASLELWYNAILILLTGNLKNAEVELDALSICLNINGWEMMISLGFMAAASVRVSNELGKGDSKAAKFSIVNTVLTSCSIGFVLFVFFLLFREHLAYIFTKDHNVAAAVAHLSPLLAFSILLNSVQPVLSGVAIGAGWQSVVVYVNLGSYYLIGIPTGVLLGYVIKLQVEGVWIGMLIGTCIQTIILMIITRRTDWEKQVSVARTRVNKWFVETEPAHNSAAA</sequence>
<reference evidence="7" key="2">
    <citation type="journal article" date="2024" name="Plant">
        <title>Genomic evolution and insights into agronomic trait innovations of Sesamum species.</title>
        <authorList>
            <person name="Miao H."/>
            <person name="Wang L."/>
            <person name="Qu L."/>
            <person name="Liu H."/>
            <person name="Sun Y."/>
            <person name="Le M."/>
            <person name="Wang Q."/>
            <person name="Wei S."/>
            <person name="Zheng Y."/>
            <person name="Lin W."/>
            <person name="Duan Y."/>
            <person name="Cao H."/>
            <person name="Xiong S."/>
            <person name="Wang X."/>
            <person name="Wei L."/>
            <person name="Li C."/>
            <person name="Ma Q."/>
            <person name="Ju M."/>
            <person name="Zhao R."/>
            <person name="Li G."/>
            <person name="Mu C."/>
            <person name="Tian Q."/>
            <person name="Mei H."/>
            <person name="Zhang T."/>
            <person name="Gao T."/>
            <person name="Zhang H."/>
        </authorList>
    </citation>
    <scope>NUCLEOTIDE SEQUENCE</scope>
    <source>
        <strain evidence="7">G01</strain>
    </source>
</reference>
<reference evidence="7" key="1">
    <citation type="submission" date="2020-06" db="EMBL/GenBank/DDBJ databases">
        <authorList>
            <person name="Li T."/>
            <person name="Hu X."/>
            <person name="Zhang T."/>
            <person name="Song X."/>
            <person name="Zhang H."/>
            <person name="Dai N."/>
            <person name="Sheng W."/>
            <person name="Hou X."/>
            <person name="Wei L."/>
        </authorList>
    </citation>
    <scope>NUCLEOTIDE SEQUENCE</scope>
    <source>
        <strain evidence="7">G01</strain>
        <tissue evidence="7">Leaf</tissue>
    </source>
</reference>
<evidence type="ECO:0000313" key="7">
    <source>
        <dbReference type="EMBL" id="KAL0359707.1"/>
    </source>
</evidence>